<keyword evidence="5" id="KW-0326">Glycosidase</keyword>
<dbReference type="InterPro" id="IPR006710">
    <property type="entry name" value="Glyco_hydro_43"/>
</dbReference>
<evidence type="ECO:0000256" key="6">
    <source>
        <dbReference type="PIRSR" id="PIRSR606710-2"/>
    </source>
</evidence>
<evidence type="ECO:0000256" key="4">
    <source>
        <dbReference type="ARBA" id="ARBA00023277"/>
    </source>
</evidence>
<dbReference type="PANTHER" id="PTHR43772">
    <property type="entry name" value="ENDO-1,4-BETA-XYLANASE"/>
    <property type="match status" value="1"/>
</dbReference>
<evidence type="ECO:0000256" key="2">
    <source>
        <dbReference type="ARBA" id="ARBA00022651"/>
    </source>
</evidence>
<dbReference type="AlphaFoldDB" id="A0A6N7WIJ3"/>
<proteinExistence type="inferred from homology"/>
<dbReference type="GeneID" id="86054330"/>
<reference evidence="7 8" key="1">
    <citation type="submission" date="2019-08" db="EMBL/GenBank/DDBJ databases">
        <title>In-depth cultivation of the pig gut microbiome towards novel bacterial diversity and tailored functional studies.</title>
        <authorList>
            <person name="Wylensek D."/>
            <person name="Hitch T.C.A."/>
            <person name="Clavel T."/>
        </authorList>
    </citation>
    <scope>NUCLEOTIDE SEQUENCE [LARGE SCALE GENOMIC DNA]</scope>
    <source>
        <strain evidence="7 8">WCA-389-WT-23B</strain>
    </source>
</reference>
<evidence type="ECO:0000256" key="3">
    <source>
        <dbReference type="ARBA" id="ARBA00022801"/>
    </source>
</evidence>
<keyword evidence="2" id="KW-0624">Polysaccharide degradation</keyword>
<evidence type="ECO:0000256" key="5">
    <source>
        <dbReference type="ARBA" id="ARBA00023295"/>
    </source>
</evidence>
<dbReference type="Proteomes" id="UP000436047">
    <property type="component" value="Unassembled WGS sequence"/>
</dbReference>
<dbReference type="SUPFAM" id="SSF75005">
    <property type="entry name" value="Arabinanase/levansucrase/invertase"/>
    <property type="match status" value="1"/>
</dbReference>
<dbReference type="EMBL" id="VUMI01000023">
    <property type="protein sequence ID" value="MSS89524.1"/>
    <property type="molecule type" value="Genomic_DNA"/>
</dbReference>
<dbReference type="GO" id="GO:0004553">
    <property type="term" value="F:hydrolase activity, hydrolyzing O-glycosyl compounds"/>
    <property type="evidence" value="ECO:0007669"/>
    <property type="project" value="InterPro"/>
</dbReference>
<keyword evidence="8" id="KW-1185">Reference proteome</keyword>
<organism evidence="7 8">
    <name type="scientific">Eisenbergiella porci</name>
    <dbReference type="NCBI Taxonomy" id="2652274"/>
    <lineage>
        <taxon>Bacteria</taxon>
        <taxon>Bacillati</taxon>
        <taxon>Bacillota</taxon>
        <taxon>Clostridia</taxon>
        <taxon>Lachnospirales</taxon>
        <taxon>Lachnospiraceae</taxon>
        <taxon>Eisenbergiella</taxon>
    </lineage>
</organism>
<keyword evidence="2" id="KW-0858">Xylan degradation</keyword>
<protein>
    <submittedName>
        <fullName evidence="7">Family 43 glycosylhydrolase</fullName>
    </submittedName>
</protein>
<dbReference type="RefSeq" id="WP_154465364.1">
    <property type="nucleotide sequence ID" value="NZ_JAXDZL010000173.1"/>
</dbReference>
<sequence length="229" mass="25905">MNPILPLKHFVPDGEARQMPDGRLYRYGSYDISGETAYCSDRLHVFSTGDMMEWKDHGVVLCIEDIPWAAKGSMLYAPDCVYKDGKYYLYFCMNNAQEGVAVSDTPCGPFQDPVPVMYANGDSIDPAVLVDDDGQVYYFWGQFHLRGARMKKDMRTLDMETCRSCVLDEKNHGFHEGACIRKCRGKYYLLYTDTSRGRATCLSYAVSDRPLGPYRKGGMYGTDTCSRLG</sequence>
<dbReference type="Gene3D" id="2.115.10.20">
    <property type="entry name" value="Glycosyl hydrolase domain, family 43"/>
    <property type="match status" value="1"/>
</dbReference>
<feature type="site" description="Important for catalytic activity, responsible for pKa modulation of the active site Glu and correct orientation of both the proton donor and substrate" evidence="6">
    <location>
        <position position="125"/>
    </location>
</feature>
<gene>
    <name evidence="7" type="ORF">FYJ45_14885</name>
</gene>
<comment type="similarity">
    <text evidence="1">Belongs to the glycosyl hydrolase 43 family.</text>
</comment>
<dbReference type="Pfam" id="PF04616">
    <property type="entry name" value="Glyco_hydro_43"/>
    <property type="match status" value="1"/>
</dbReference>
<keyword evidence="3 7" id="KW-0378">Hydrolase</keyword>
<name>A0A6N7WIJ3_9FIRM</name>
<evidence type="ECO:0000313" key="8">
    <source>
        <dbReference type="Proteomes" id="UP000436047"/>
    </source>
</evidence>
<keyword evidence="4" id="KW-0119">Carbohydrate metabolism</keyword>
<comment type="caution">
    <text evidence="7">The sequence shown here is derived from an EMBL/GenBank/DDBJ whole genome shotgun (WGS) entry which is preliminary data.</text>
</comment>
<dbReference type="PANTHER" id="PTHR43772:SF2">
    <property type="entry name" value="PUTATIVE (AFU_ORTHOLOGUE AFUA_2G04480)-RELATED"/>
    <property type="match status" value="1"/>
</dbReference>
<dbReference type="InterPro" id="IPR023296">
    <property type="entry name" value="Glyco_hydro_beta-prop_sf"/>
</dbReference>
<evidence type="ECO:0000313" key="7">
    <source>
        <dbReference type="EMBL" id="MSS89524.1"/>
    </source>
</evidence>
<evidence type="ECO:0000256" key="1">
    <source>
        <dbReference type="ARBA" id="ARBA00009865"/>
    </source>
</evidence>
<dbReference type="InterPro" id="IPR052176">
    <property type="entry name" value="Glycosyl_Hydrlase_43_Enz"/>
</dbReference>
<dbReference type="GO" id="GO:0045493">
    <property type="term" value="P:xylan catabolic process"/>
    <property type="evidence" value="ECO:0007669"/>
    <property type="project" value="UniProtKB-KW"/>
</dbReference>
<accession>A0A6N7WIJ3</accession>